<keyword evidence="3 6" id="KW-0812">Transmembrane</keyword>
<feature type="transmembrane region" description="Helical" evidence="6">
    <location>
        <begin position="249"/>
        <end position="266"/>
    </location>
</feature>
<gene>
    <name evidence="8" type="ORF">BD01_0658</name>
</gene>
<evidence type="ECO:0000256" key="4">
    <source>
        <dbReference type="ARBA" id="ARBA00022989"/>
    </source>
</evidence>
<dbReference type="Proteomes" id="UP000019434">
    <property type="component" value="Chromosome"/>
</dbReference>
<evidence type="ECO:0000256" key="1">
    <source>
        <dbReference type="ARBA" id="ARBA00004141"/>
    </source>
</evidence>
<dbReference type="GO" id="GO:0055085">
    <property type="term" value="P:transmembrane transport"/>
    <property type="evidence" value="ECO:0007669"/>
    <property type="project" value="InterPro"/>
</dbReference>
<dbReference type="EMBL" id="CP007264">
    <property type="protein sequence ID" value="AHL22281.1"/>
    <property type="molecule type" value="Genomic_DNA"/>
</dbReference>
<dbReference type="GO" id="GO:0016020">
    <property type="term" value="C:membrane"/>
    <property type="evidence" value="ECO:0007669"/>
    <property type="project" value="UniProtKB-SubCell"/>
</dbReference>
<evidence type="ECO:0000259" key="7">
    <source>
        <dbReference type="Pfam" id="PF03600"/>
    </source>
</evidence>
<dbReference type="KEGG" id="tnu:BD01_0658"/>
<dbReference type="PANTHER" id="PTHR43568">
    <property type="entry name" value="P PROTEIN"/>
    <property type="match status" value="1"/>
</dbReference>
<dbReference type="eggNOG" id="arCOG00238">
    <property type="taxonomic scope" value="Archaea"/>
</dbReference>
<evidence type="ECO:0000313" key="8">
    <source>
        <dbReference type="EMBL" id="AHL22281.1"/>
    </source>
</evidence>
<dbReference type="HOGENOM" id="CLU_063025_0_0_2"/>
<keyword evidence="9" id="KW-1185">Reference proteome</keyword>
<protein>
    <submittedName>
        <fullName evidence="8">Di-and tricarboxylate transporters</fullName>
    </submittedName>
</protein>
<dbReference type="Pfam" id="PF03600">
    <property type="entry name" value="CitMHS"/>
    <property type="match status" value="1"/>
</dbReference>
<dbReference type="AlphaFoldDB" id="W8P0Q0"/>
<sequence>MNDTAMLVFIPLVVALSELSGMDKARAVTLSAIAANVGSALTPIGNPQNIIIWREYGLGFFAFIRGMLPFVLLWLSLLLAIVFLTPDEPLSVRSLPPVAFRKDLFLVSALLLGLNVYLGETGRHELSIALTLLAFLLLERDVLLSFDWALVLTFAFIFIDFNELSTLLIKAGLSLPTGGVGLVLASAGLSQLISNVPATVVFLGSKPAWLPLAVGVNAGGTGTVVGSLANLIAVRIARVSLRDFHRCSLPYFIVVLVISAGLILAFNF</sequence>
<keyword evidence="2" id="KW-0813">Transport</keyword>
<feature type="transmembrane region" description="Helical" evidence="6">
    <location>
        <begin position="173"/>
        <end position="193"/>
    </location>
</feature>
<organism evidence="8 9">
    <name type="scientific">Thermococcus nautili</name>
    <dbReference type="NCBI Taxonomy" id="195522"/>
    <lineage>
        <taxon>Archaea</taxon>
        <taxon>Methanobacteriati</taxon>
        <taxon>Methanobacteriota</taxon>
        <taxon>Thermococci</taxon>
        <taxon>Thermococcales</taxon>
        <taxon>Thermococcaceae</taxon>
        <taxon>Thermococcus</taxon>
    </lineage>
</organism>
<accession>W8P0Q0</accession>
<evidence type="ECO:0000256" key="6">
    <source>
        <dbReference type="SAM" id="Phobius"/>
    </source>
</evidence>
<comment type="subcellular location">
    <subcellularLocation>
        <location evidence="1">Membrane</location>
        <topology evidence="1">Multi-pass membrane protein</topology>
    </subcellularLocation>
</comment>
<evidence type="ECO:0000256" key="5">
    <source>
        <dbReference type="ARBA" id="ARBA00023136"/>
    </source>
</evidence>
<keyword evidence="4 6" id="KW-1133">Transmembrane helix</keyword>
<reference evidence="8 9" key="1">
    <citation type="submission" date="2014-02" db="EMBL/GenBank/DDBJ databases">
        <title>Genome Sequence of an Hyperthermophilic Archaeon, Thermococcus nautili 30-1, producing viral vesicles.</title>
        <authorList>
            <person name="Oberto J."/>
            <person name="Gaudin M."/>
            <person name="Cossu M."/>
            <person name="Gorlas A."/>
            <person name="Slesarev A."/>
            <person name="Marguet E."/>
            <person name="Forterre P."/>
        </authorList>
    </citation>
    <scope>NUCLEOTIDE SEQUENCE [LARGE SCALE GENOMIC DNA]</scope>
    <source>
        <strain evidence="8 9">30-1</strain>
    </source>
</reference>
<evidence type="ECO:0000256" key="2">
    <source>
        <dbReference type="ARBA" id="ARBA00022448"/>
    </source>
</evidence>
<feature type="domain" description="Citrate transporter-like" evidence="7">
    <location>
        <begin position="2"/>
        <end position="202"/>
    </location>
</feature>
<proteinExistence type="predicted"/>
<dbReference type="PANTHER" id="PTHR43568:SF1">
    <property type="entry name" value="P PROTEIN"/>
    <property type="match status" value="1"/>
</dbReference>
<dbReference type="STRING" id="195522.BD01_0658"/>
<evidence type="ECO:0000313" key="9">
    <source>
        <dbReference type="Proteomes" id="UP000019434"/>
    </source>
</evidence>
<feature type="transmembrane region" description="Helical" evidence="6">
    <location>
        <begin position="213"/>
        <end position="237"/>
    </location>
</feature>
<keyword evidence="5 6" id="KW-0472">Membrane</keyword>
<feature type="transmembrane region" description="Helical" evidence="6">
    <location>
        <begin position="58"/>
        <end position="84"/>
    </location>
</feature>
<dbReference type="InterPro" id="IPR004680">
    <property type="entry name" value="Cit_transptr-like_dom"/>
</dbReference>
<name>W8P0Q0_9EURY</name>
<evidence type="ECO:0000256" key="3">
    <source>
        <dbReference type="ARBA" id="ARBA00022692"/>
    </source>
</evidence>
<dbReference type="InterPro" id="IPR051475">
    <property type="entry name" value="Diverse_Ion_Transporter"/>
</dbReference>
<feature type="transmembrane region" description="Helical" evidence="6">
    <location>
        <begin position="142"/>
        <end position="161"/>
    </location>
</feature>